<gene>
    <name evidence="7" type="ORF">COA71_11350</name>
</gene>
<evidence type="ECO:0000256" key="1">
    <source>
        <dbReference type="ARBA" id="ARBA00001974"/>
    </source>
</evidence>
<evidence type="ECO:0000256" key="5">
    <source>
        <dbReference type="ARBA" id="ARBA00037941"/>
    </source>
</evidence>
<evidence type="ECO:0000259" key="6">
    <source>
        <dbReference type="Pfam" id="PF01266"/>
    </source>
</evidence>
<comment type="caution">
    <text evidence="7">The sequence shown here is derived from an EMBL/GenBank/DDBJ whole genome shotgun (WGS) entry which is preliminary data.</text>
</comment>
<keyword evidence="2" id="KW-0285">Flavoprotein</keyword>
<dbReference type="InterPro" id="IPR036188">
    <property type="entry name" value="FAD/NAD-bd_sf"/>
</dbReference>
<dbReference type="SUPFAM" id="SSF51905">
    <property type="entry name" value="FAD/NAD(P)-binding domain"/>
    <property type="match status" value="1"/>
</dbReference>
<feature type="domain" description="FAD dependent oxidoreductase" evidence="6">
    <location>
        <begin position="15"/>
        <end position="351"/>
    </location>
</feature>
<dbReference type="Pfam" id="PF01266">
    <property type="entry name" value="DAO"/>
    <property type="match status" value="1"/>
</dbReference>
<dbReference type="PROSITE" id="PS51257">
    <property type="entry name" value="PROKAR_LIPOPROTEIN"/>
    <property type="match status" value="1"/>
</dbReference>
<dbReference type="Proteomes" id="UP000228987">
    <property type="component" value="Unassembled WGS sequence"/>
</dbReference>
<evidence type="ECO:0000313" key="7">
    <source>
        <dbReference type="EMBL" id="PCJ40443.1"/>
    </source>
</evidence>
<proteinExistence type="inferred from homology"/>
<comment type="similarity">
    <text evidence="5">Belongs to the L2HGDH family.</text>
</comment>
<sequence length="376" mass="42188">MKILINMNEKDRNIHVAVIGGGIFGCLISTELARRGCSVNLYERNSEIMIGASLNNQNRLHLGYHYPRDDNTARQCIKGFDRFKSAFSNCILSDFHNNYYISARDSKVSMREYETFCRRVGLPVSPVSDTSPVEVRNVVGGLSTNEAVYDSRLLAKEIKRLFSQSNVNVFCNHDIAGVNKSDSGKFILNSGDVDVGAFDKVINCTYVNYNKFNKDLGLEDQLLQYEYTLVPIIKWLDSPIGITIMDGDFMTVLPYGLSDNSLLYHVKHTVIESEISHNLNEAWLSKSSSPANYIDKNLHFKKMLEACVEFVPELSTAELVGFLEGPRVVFSGNDSTDERPSVINTLDKDGFFSVFSGKIDHSIWVADQVADLVIDD</sequence>
<dbReference type="PANTHER" id="PTHR43104:SF4">
    <property type="entry name" value="L-2-HYDROXYGLUTARATE DEHYDROGENASE, MITOCHONDRIAL"/>
    <property type="match status" value="1"/>
</dbReference>
<evidence type="ECO:0000256" key="4">
    <source>
        <dbReference type="ARBA" id="ARBA00023002"/>
    </source>
</evidence>
<dbReference type="PANTHER" id="PTHR43104">
    <property type="entry name" value="L-2-HYDROXYGLUTARATE DEHYDROGENASE, MITOCHONDRIAL"/>
    <property type="match status" value="1"/>
</dbReference>
<keyword evidence="4" id="KW-0560">Oxidoreductase</keyword>
<dbReference type="AlphaFoldDB" id="A0A2A5C9L7"/>
<protein>
    <recommendedName>
        <fullName evidence="6">FAD dependent oxidoreductase domain-containing protein</fullName>
    </recommendedName>
</protein>
<reference evidence="8" key="1">
    <citation type="submission" date="2017-08" db="EMBL/GenBank/DDBJ databases">
        <title>A dynamic microbial community with high functional redundancy inhabits the cold, oxic subseafloor aquifer.</title>
        <authorList>
            <person name="Tully B.J."/>
            <person name="Wheat C.G."/>
            <person name="Glazer B.T."/>
            <person name="Huber J.A."/>
        </authorList>
    </citation>
    <scope>NUCLEOTIDE SEQUENCE [LARGE SCALE GENOMIC DNA]</scope>
</reference>
<keyword evidence="3" id="KW-0274">FAD</keyword>
<accession>A0A2A5C9L7</accession>
<organism evidence="7 8">
    <name type="scientific">SAR86 cluster bacterium</name>
    <dbReference type="NCBI Taxonomy" id="2030880"/>
    <lineage>
        <taxon>Bacteria</taxon>
        <taxon>Pseudomonadati</taxon>
        <taxon>Pseudomonadota</taxon>
        <taxon>Gammaproteobacteria</taxon>
        <taxon>SAR86 cluster</taxon>
    </lineage>
</organism>
<dbReference type="Gene3D" id="3.50.50.60">
    <property type="entry name" value="FAD/NAD(P)-binding domain"/>
    <property type="match status" value="1"/>
</dbReference>
<evidence type="ECO:0000256" key="2">
    <source>
        <dbReference type="ARBA" id="ARBA00022630"/>
    </source>
</evidence>
<name>A0A2A5C9L7_9GAMM</name>
<dbReference type="Gene3D" id="3.30.9.10">
    <property type="entry name" value="D-Amino Acid Oxidase, subunit A, domain 2"/>
    <property type="match status" value="1"/>
</dbReference>
<dbReference type="InterPro" id="IPR006076">
    <property type="entry name" value="FAD-dep_OxRdtase"/>
</dbReference>
<comment type="cofactor">
    <cofactor evidence="1">
        <name>FAD</name>
        <dbReference type="ChEBI" id="CHEBI:57692"/>
    </cofactor>
</comment>
<evidence type="ECO:0000313" key="8">
    <source>
        <dbReference type="Proteomes" id="UP000228987"/>
    </source>
</evidence>
<evidence type="ECO:0000256" key="3">
    <source>
        <dbReference type="ARBA" id="ARBA00022827"/>
    </source>
</evidence>
<dbReference type="EMBL" id="NVWI01000009">
    <property type="protein sequence ID" value="PCJ40443.1"/>
    <property type="molecule type" value="Genomic_DNA"/>
</dbReference>
<dbReference type="GO" id="GO:0047545">
    <property type="term" value="F:(S)-2-hydroxyglutarate dehydrogenase activity"/>
    <property type="evidence" value="ECO:0007669"/>
    <property type="project" value="TreeGrafter"/>
</dbReference>